<accession>A0A0E9WQW6</accession>
<dbReference type="AlphaFoldDB" id="A0A0E9WQW6"/>
<reference evidence="2" key="2">
    <citation type="journal article" date="2015" name="Fish Shellfish Immunol.">
        <title>Early steps in the European eel (Anguilla anguilla)-Vibrio vulnificus interaction in the gills: Role of the RtxA13 toxin.</title>
        <authorList>
            <person name="Callol A."/>
            <person name="Pajuelo D."/>
            <person name="Ebbesson L."/>
            <person name="Teles M."/>
            <person name="MacKenzie S."/>
            <person name="Amaro C."/>
        </authorList>
    </citation>
    <scope>NUCLEOTIDE SEQUENCE</scope>
</reference>
<name>A0A0E9WQW6_ANGAN</name>
<evidence type="ECO:0000256" key="1">
    <source>
        <dbReference type="SAM" id="Phobius"/>
    </source>
</evidence>
<sequence length="43" mass="5002">MFKASVFKLAFFSFVMSFNMFLNLFVRSSLYSHSNQQSVVRSA</sequence>
<keyword evidence="1" id="KW-0472">Membrane</keyword>
<dbReference type="EMBL" id="GBXM01016734">
    <property type="protein sequence ID" value="JAH91843.1"/>
    <property type="molecule type" value="Transcribed_RNA"/>
</dbReference>
<proteinExistence type="predicted"/>
<reference evidence="2" key="1">
    <citation type="submission" date="2014-11" db="EMBL/GenBank/DDBJ databases">
        <authorList>
            <person name="Amaro Gonzalez C."/>
        </authorList>
    </citation>
    <scope>NUCLEOTIDE SEQUENCE</scope>
</reference>
<organism evidence="2">
    <name type="scientific">Anguilla anguilla</name>
    <name type="common">European freshwater eel</name>
    <name type="synonym">Muraena anguilla</name>
    <dbReference type="NCBI Taxonomy" id="7936"/>
    <lineage>
        <taxon>Eukaryota</taxon>
        <taxon>Metazoa</taxon>
        <taxon>Chordata</taxon>
        <taxon>Craniata</taxon>
        <taxon>Vertebrata</taxon>
        <taxon>Euteleostomi</taxon>
        <taxon>Actinopterygii</taxon>
        <taxon>Neopterygii</taxon>
        <taxon>Teleostei</taxon>
        <taxon>Anguilliformes</taxon>
        <taxon>Anguillidae</taxon>
        <taxon>Anguilla</taxon>
    </lineage>
</organism>
<keyword evidence="1" id="KW-0812">Transmembrane</keyword>
<protein>
    <submittedName>
        <fullName evidence="2">Uncharacterized protein</fullName>
    </submittedName>
</protein>
<evidence type="ECO:0000313" key="2">
    <source>
        <dbReference type="EMBL" id="JAH91843.1"/>
    </source>
</evidence>
<feature type="transmembrane region" description="Helical" evidence="1">
    <location>
        <begin position="6"/>
        <end position="26"/>
    </location>
</feature>
<keyword evidence="1" id="KW-1133">Transmembrane helix</keyword>